<protein>
    <submittedName>
        <fullName evidence="1">Uncharacterized protein</fullName>
    </submittedName>
</protein>
<evidence type="ECO:0000313" key="2">
    <source>
        <dbReference type="Proteomes" id="UP000324974"/>
    </source>
</evidence>
<dbReference type="AlphaFoldDB" id="A0A5C1ALS3"/>
<gene>
    <name evidence="1" type="ORF">PX52LOC_04869</name>
</gene>
<keyword evidence="2" id="KW-1185">Reference proteome</keyword>
<dbReference type="Proteomes" id="UP000324974">
    <property type="component" value="Chromosome"/>
</dbReference>
<sequence length="149" mass="16299">MSVPQTTGRAVVSVSGLCRLLKMSRSQFYVHAKRGTFHAPLYLATTKRPYFTAAMVEDNLRARETGVGVNGEYVLFYDRLPQSPKSEAKPPKPNTASMLEGLASFGLKEVTKHQLDEAVAACFPTGTNGQDEVAVLRTVFRHLKRAGVG</sequence>
<dbReference type="RefSeq" id="WP_218575150.1">
    <property type="nucleotide sequence ID" value="NZ_CP042425.1"/>
</dbReference>
<dbReference type="EMBL" id="CP042425">
    <property type="protein sequence ID" value="QEL17858.1"/>
    <property type="molecule type" value="Genomic_DNA"/>
</dbReference>
<dbReference type="KEGG" id="lrs:PX52LOC_04869"/>
<accession>A0A5C1ALS3</accession>
<evidence type="ECO:0000313" key="1">
    <source>
        <dbReference type="EMBL" id="QEL17858.1"/>
    </source>
</evidence>
<organism evidence="1 2">
    <name type="scientific">Limnoglobus roseus</name>
    <dbReference type="NCBI Taxonomy" id="2598579"/>
    <lineage>
        <taxon>Bacteria</taxon>
        <taxon>Pseudomonadati</taxon>
        <taxon>Planctomycetota</taxon>
        <taxon>Planctomycetia</taxon>
        <taxon>Gemmatales</taxon>
        <taxon>Gemmataceae</taxon>
        <taxon>Limnoglobus</taxon>
    </lineage>
</organism>
<reference evidence="2" key="1">
    <citation type="submission" date="2019-08" db="EMBL/GenBank/DDBJ databases">
        <title>Limnoglobus roseus gen. nov., sp. nov., a novel freshwater planctomycete with a giant genome from the family Gemmataceae.</title>
        <authorList>
            <person name="Kulichevskaya I.S."/>
            <person name="Naumoff D.G."/>
            <person name="Miroshnikov K."/>
            <person name="Ivanova A."/>
            <person name="Philippov D.A."/>
            <person name="Hakobyan A."/>
            <person name="Rijpstra I.C."/>
            <person name="Sinninghe Damste J.S."/>
            <person name="Liesack W."/>
            <person name="Dedysh S.N."/>
        </authorList>
    </citation>
    <scope>NUCLEOTIDE SEQUENCE [LARGE SCALE GENOMIC DNA]</scope>
    <source>
        <strain evidence="2">PX52</strain>
    </source>
</reference>
<name>A0A5C1ALS3_9BACT</name>
<proteinExistence type="predicted"/>